<protein>
    <submittedName>
        <fullName evidence="1">Uncharacterized protein</fullName>
    </submittedName>
</protein>
<gene>
    <name evidence="1" type="ORF">SMN809_LOCUS54145</name>
    <name evidence="2" type="ORF">SMN809_LOCUS55083</name>
</gene>
<dbReference type="EMBL" id="CAJOBI010193647">
    <property type="protein sequence ID" value="CAF4969448.1"/>
    <property type="molecule type" value="Genomic_DNA"/>
</dbReference>
<dbReference type="AlphaFoldDB" id="A0A8S3CYD3"/>
<sequence length="44" mass="4987">MAADKVLTDLAKRYMETLPPSTAELSKDFVRTSLNEFEDDPILN</sequence>
<comment type="caution">
    <text evidence="1">The sequence shown here is derived from an EMBL/GenBank/DDBJ whole genome shotgun (WGS) entry which is preliminary data.</text>
</comment>
<dbReference type="Proteomes" id="UP000676336">
    <property type="component" value="Unassembled WGS sequence"/>
</dbReference>
<proteinExistence type="predicted"/>
<dbReference type="EMBL" id="CAJOBI010187967">
    <property type="protein sequence ID" value="CAF4951531.1"/>
    <property type="molecule type" value="Genomic_DNA"/>
</dbReference>
<evidence type="ECO:0000313" key="2">
    <source>
        <dbReference type="EMBL" id="CAF4969448.1"/>
    </source>
</evidence>
<organism evidence="1 3">
    <name type="scientific">Rotaria magnacalcarata</name>
    <dbReference type="NCBI Taxonomy" id="392030"/>
    <lineage>
        <taxon>Eukaryota</taxon>
        <taxon>Metazoa</taxon>
        <taxon>Spiralia</taxon>
        <taxon>Gnathifera</taxon>
        <taxon>Rotifera</taxon>
        <taxon>Eurotatoria</taxon>
        <taxon>Bdelloidea</taxon>
        <taxon>Philodinida</taxon>
        <taxon>Philodinidae</taxon>
        <taxon>Rotaria</taxon>
    </lineage>
</organism>
<reference evidence="1" key="1">
    <citation type="submission" date="2021-02" db="EMBL/GenBank/DDBJ databases">
        <authorList>
            <person name="Nowell W R."/>
        </authorList>
    </citation>
    <scope>NUCLEOTIDE SEQUENCE</scope>
</reference>
<name>A0A8S3CYD3_9BILA</name>
<evidence type="ECO:0000313" key="3">
    <source>
        <dbReference type="Proteomes" id="UP000676336"/>
    </source>
</evidence>
<feature type="non-terminal residue" evidence="1">
    <location>
        <position position="1"/>
    </location>
</feature>
<accession>A0A8S3CYD3</accession>
<evidence type="ECO:0000313" key="1">
    <source>
        <dbReference type="EMBL" id="CAF4951531.1"/>
    </source>
</evidence>